<dbReference type="InParanoid" id="A0A024GPI3"/>
<comment type="caution">
    <text evidence="1">The sequence shown here is derived from an EMBL/GenBank/DDBJ whole genome shotgun (WGS) entry which is preliminary data.</text>
</comment>
<accession>A0A024GPI3</accession>
<name>A0A024GPI3_9STRA</name>
<evidence type="ECO:0000313" key="1">
    <source>
        <dbReference type="EMBL" id="CCI48267.1"/>
    </source>
</evidence>
<proteinExistence type="predicted"/>
<organism evidence="1 2">
    <name type="scientific">Albugo candida</name>
    <dbReference type="NCBI Taxonomy" id="65357"/>
    <lineage>
        <taxon>Eukaryota</taxon>
        <taxon>Sar</taxon>
        <taxon>Stramenopiles</taxon>
        <taxon>Oomycota</taxon>
        <taxon>Peronosporomycetes</taxon>
        <taxon>Albuginales</taxon>
        <taxon>Albuginaceae</taxon>
        <taxon>Albugo</taxon>
    </lineage>
</organism>
<dbReference type="Proteomes" id="UP000053237">
    <property type="component" value="Unassembled WGS sequence"/>
</dbReference>
<protein>
    <submittedName>
        <fullName evidence="1">Uncharacterized protein</fullName>
    </submittedName>
</protein>
<keyword evidence="2" id="KW-1185">Reference proteome</keyword>
<sequence length="207" mass="23455">MERWQGEDSFQFSACRIHSAQLSNKEVYQIHILQSRHRYLRRVRSSMTSASLDCYLSRRVEYLTDDKRAQSGSCMIVLEASHPEVSAQSPSSCLPSSHIATAIATASFSRILSILDAIQAVCYFSWLMMDSFLALGIFKLYNAECDGQLSFLTFHSTNSILLLHSEFAVPRWLPGAWPGLNKLGHILVQRHFYCGSKRYEDTASDMS</sequence>
<dbReference type="AlphaFoldDB" id="A0A024GPI3"/>
<evidence type="ECO:0000313" key="2">
    <source>
        <dbReference type="Proteomes" id="UP000053237"/>
    </source>
</evidence>
<dbReference type="EMBL" id="CAIX01000212">
    <property type="protein sequence ID" value="CCI48267.1"/>
    <property type="molecule type" value="Genomic_DNA"/>
</dbReference>
<gene>
    <name evidence="1" type="ORF">BN9_093400</name>
</gene>
<reference evidence="1 2" key="1">
    <citation type="submission" date="2012-05" db="EMBL/GenBank/DDBJ databases">
        <title>Recombination and specialization in a pathogen metapopulation.</title>
        <authorList>
            <person name="Gardiner A."/>
            <person name="Kemen E."/>
            <person name="Schultz-Larsen T."/>
            <person name="MacLean D."/>
            <person name="Van Oosterhout C."/>
            <person name="Jones J.D.G."/>
        </authorList>
    </citation>
    <scope>NUCLEOTIDE SEQUENCE [LARGE SCALE GENOMIC DNA]</scope>
    <source>
        <strain evidence="1 2">Ac Nc2</strain>
    </source>
</reference>